<dbReference type="InterPro" id="IPR002885">
    <property type="entry name" value="PPR_rpt"/>
</dbReference>
<reference evidence="4" key="1">
    <citation type="submission" date="2021-08" db="EMBL/GenBank/DDBJ databases">
        <title>WGS assembly of Ceratopteris richardii.</title>
        <authorList>
            <person name="Marchant D.B."/>
            <person name="Chen G."/>
            <person name="Jenkins J."/>
            <person name="Shu S."/>
            <person name="Leebens-Mack J."/>
            <person name="Grimwood J."/>
            <person name="Schmutz J."/>
            <person name="Soltis P."/>
            <person name="Soltis D."/>
            <person name="Chen Z.-H."/>
        </authorList>
    </citation>
    <scope>NUCLEOTIDE SEQUENCE</scope>
    <source>
        <strain evidence="4">Whitten #5841</strain>
        <tissue evidence="4">Leaf</tissue>
    </source>
</reference>
<feature type="signal peptide" evidence="3">
    <location>
        <begin position="1"/>
        <end position="18"/>
    </location>
</feature>
<feature type="chain" id="PRO_5035932523" description="Pentatricopeptide repeat-containing protein" evidence="3">
    <location>
        <begin position="19"/>
        <end position="716"/>
    </location>
</feature>
<dbReference type="InterPro" id="IPR011990">
    <property type="entry name" value="TPR-like_helical_dom_sf"/>
</dbReference>
<evidence type="ECO:0000256" key="1">
    <source>
        <dbReference type="ARBA" id="ARBA00022737"/>
    </source>
</evidence>
<name>A0A8T2TK40_CERRI</name>
<dbReference type="PROSITE" id="PS51375">
    <property type="entry name" value="PPR"/>
    <property type="match status" value="5"/>
</dbReference>
<feature type="repeat" description="PPR" evidence="2">
    <location>
        <begin position="156"/>
        <end position="190"/>
    </location>
</feature>
<proteinExistence type="predicted"/>
<dbReference type="FunFam" id="1.25.40.10:FF:000031">
    <property type="entry name" value="Pentatricopeptide repeat-containing protein mitochondrial"/>
    <property type="match status" value="3"/>
</dbReference>
<evidence type="ECO:0008006" key="6">
    <source>
        <dbReference type="Google" id="ProtNLM"/>
    </source>
</evidence>
<evidence type="ECO:0000256" key="3">
    <source>
        <dbReference type="SAM" id="SignalP"/>
    </source>
</evidence>
<dbReference type="OrthoDB" id="185373at2759"/>
<keyword evidence="5" id="KW-1185">Reference proteome</keyword>
<sequence>MFSVCILTSCSSLPLVSTGSLRGCHPDVKIHSTSTAIWNISPGLVQKDSRYPRQGTEDGESGTELKDSILADLSLERREYLSANQKKTQDIKLVAALKDCTVRKDLVRGSIIHSHIIRKGLLETNVFVGSSLINLYIKCSALERAQHVFEELSVRDAVSWNALIAGYAQYEQGAKALECFEQMQHEGFFPTEVSYACSLKACAITEDIDRGFELHAQIVNDCQLEEHIIIANALVDMYSKCHRLLEAQEVFDELQNRDVVTWNAIIAGYTQHEHGREALNCFEHMQIAGFSPDANTLPSILKACTSIGALDEGMEIHSQFVKEHLLVKEPHIGTALVDMYAKCGDLQKAQEVFDKLPIRDAVLWNALISGYSQHNCGDEAIKCFHLMLTDGFSPCASTFACMLAVCGGIKALGKGQEFHAFIVTDSCVENNVYVGTALVDMYAKCGALEEAQAVFDELGTLNVASWNALIGGYVQSGFGDEAFMLFESMYRERFSPDTITFAHMLKACGNIGALQRGQSVHTQIVSHGLSLSCEVVGNALLDMYANCGMFAEAWMMFNKLPVQDVVSWSALMVGLSQLGKDEIVFDLFYKMIATGLQPDSVMFSVVLNACSHNGLLEKGEAIFKMITKVHGKIPDVEHYTCMLDLFGRIGHLEMVMAIIKEMPFPVTATVWHIFLGACRLCGHFKLGKWAFEFAVLDDEDVDAAYVSMGDLYTVSE</sequence>
<dbReference type="Pfam" id="PF13041">
    <property type="entry name" value="PPR_2"/>
    <property type="match status" value="4"/>
</dbReference>
<feature type="repeat" description="PPR" evidence="2">
    <location>
        <begin position="258"/>
        <end position="292"/>
    </location>
</feature>
<keyword evidence="3" id="KW-0732">Signal</keyword>
<feature type="repeat" description="PPR" evidence="2">
    <location>
        <begin position="360"/>
        <end position="394"/>
    </location>
</feature>
<dbReference type="Pfam" id="PF01535">
    <property type="entry name" value="PPR"/>
    <property type="match status" value="6"/>
</dbReference>
<feature type="repeat" description="PPR" evidence="2">
    <location>
        <begin position="462"/>
        <end position="496"/>
    </location>
</feature>
<dbReference type="AlphaFoldDB" id="A0A8T2TK40"/>
<feature type="repeat" description="PPR" evidence="2">
    <location>
        <begin position="564"/>
        <end position="598"/>
    </location>
</feature>
<keyword evidence="1" id="KW-0677">Repeat</keyword>
<comment type="caution">
    <text evidence="4">The sequence shown here is derived from an EMBL/GenBank/DDBJ whole genome shotgun (WGS) entry which is preliminary data.</text>
</comment>
<evidence type="ECO:0000313" key="5">
    <source>
        <dbReference type="Proteomes" id="UP000825935"/>
    </source>
</evidence>
<dbReference type="Proteomes" id="UP000825935">
    <property type="component" value="Chromosome 12"/>
</dbReference>
<dbReference type="GO" id="GO:0003723">
    <property type="term" value="F:RNA binding"/>
    <property type="evidence" value="ECO:0007669"/>
    <property type="project" value="InterPro"/>
</dbReference>
<dbReference type="FunFam" id="1.25.40.10:FF:000158">
    <property type="entry name" value="pentatricopeptide repeat-containing protein At2g33680"/>
    <property type="match status" value="1"/>
</dbReference>
<dbReference type="OMA" id="TAIWNIS"/>
<dbReference type="NCBIfam" id="TIGR00756">
    <property type="entry name" value="PPR"/>
    <property type="match status" value="4"/>
</dbReference>
<dbReference type="GO" id="GO:0048731">
    <property type="term" value="P:system development"/>
    <property type="evidence" value="ECO:0007669"/>
    <property type="project" value="UniProtKB-ARBA"/>
</dbReference>
<evidence type="ECO:0000256" key="2">
    <source>
        <dbReference type="PROSITE-ProRule" id="PRU00708"/>
    </source>
</evidence>
<accession>A0A8T2TK40</accession>
<dbReference type="Gene3D" id="1.25.40.10">
    <property type="entry name" value="Tetratricopeptide repeat domain"/>
    <property type="match status" value="4"/>
</dbReference>
<gene>
    <name evidence="4" type="ORF">KP509_12G029700</name>
</gene>
<dbReference type="PANTHER" id="PTHR47926">
    <property type="entry name" value="PENTATRICOPEPTIDE REPEAT-CONTAINING PROTEIN"/>
    <property type="match status" value="1"/>
</dbReference>
<dbReference type="EMBL" id="CM035417">
    <property type="protein sequence ID" value="KAH7422868.1"/>
    <property type="molecule type" value="Genomic_DNA"/>
</dbReference>
<protein>
    <recommendedName>
        <fullName evidence="6">Pentatricopeptide repeat-containing protein</fullName>
    </recommendedName>
</protein>
<organism evidence="4 5">
    <name type="scientific">Ceratopteris richardii</name>
    <name type="common">Triangle waterfern</name>
    <dbReference type="NCBI Taxonomy" id="49495"/>
    <lineage>
        <taxon>Eukaryota</taxon>
        <taxon>Viridiplantae</taxon>
        <taxon>Streptophyta</taxon>
        <taxon>Embryophyta</taxon>
        <taxon>Tracheophyta</taxon>
        <taxon>Polypodiopsida</taxon>
        <taxon>Polypodiidae</taxon>
        <taxon>Polypodiales</taxon>
        <taxon>Pteridineae</taxon>
        <taxon>Pteridaceae</taxon>
        <taxon>Parkerioideae</taxon>
        <taxon>Ceratopteris</taxon>
    </lineage>
</organism>
<evidence type="ECO:0000313" key="4">
    <source>
        <dbReference type="EMBL" id="KAH7422868.1"/>
    </source>
</evidence>
<dbReference type="FunFam" id="1.25.40.10:FF:000285">
    <property type="entry name" value="Pentatricopeptide repeat-containing protein, chloroplastic"/>
    <property type="match status" value="1"/>
</dbReference>
<dbReference type="GO" id="GO:0009451">
    <property type="term" value="P:RNA modification"/>
    <property type="evidence" value="ECO:0007669"/>
    <property type="project" value="InterPro"/>
</dbReference>
<dbReference type="InterPro" id="IPR046960">
    <property type="entry name" value="PPR_At4g14850-like_plant"/>
</dbReference>